<accession>A0A382G8Q1</accession>
<dbReference type="InterPro" id="IPR004045">
    <property type="entry name" value="Glutathione_S-Trfase_N"/>
</dbReference>
<dbReference type="CDD" id="cd02066">
    <property type="entry name" value="GRX_family"/>
    <property type="match status" value="1"/>
</dbReference>
<dbReference type="Gene3D" id="3.40.30.10">
    <property type="entry name" value="Glutaredoxin"/>
    <property type="match status" value="1"/>
</dbReference>
<dbReference type="EMBL" id="UINC01053991">
    <property type="protein sequence ID" value="SVB71175.1"/>
    <property type="molecule type" value="Genomic_DNA"/>
</dbReference>
<evidence type="ECO:0000259" key="1">
    <source>
        <dbReference type="PROSITE" id="PS50404"/>
    </source>
</evidence>
<dbReference type="GO" id="GO:0034599">
    <property type="term" value="P:cellular response to oxidative stress"/>
    <property type="evidence" value="ECO:0007669"/>
    <property type="project" value="TreeGrafter"/>
</dbReference>
<organism evidence="2">
    <name type="scientific">marine metagenome</name>
    <dbReference type="NCBI Taxonomy" id="408172"/>
    <lineage>
        <taxon>unclassified sequences</taxon>
        <taxon>metagenomes</taxon>
        <taxon>ecological metagenomes</taxon>
    </lineage>
</organism>
<dbReference type="PRINTS" id="PR00160">
    <property type="entry name" value="GLUTAREDOXIN"/>
</dbReference>
<dbReference type="SUPFAM" id="SSF52833">
    <property type="entry name" value="Thioredoxin-like"/>
    <property type="match status" value="1"/>
</dbReference>
<dbReference type="PROSITE" id="PS51354">
    <property type="entry name" value="GLUTAREDOXIN_2"/>
    <property type="match status" value="1"/>
</dbReference>
<reference evidence="2" key="1">
    <citation type="submission" date="2018-05" db="EMBL/GenBank/DDBJ databases">
        <authorList>
            <person name="Lanie J.A."/>
            <person name="Ng W.-L."/>
            <person name="Kazmierczak K.M."/>
            <person name="Andrzejewski T.M."/>
            <person name="Davidsen T.M."/>
            <person name="Wayne K.J."/>
            <person name="Tettelin H."/>
            <person name="Glass J.I."/>
            <person name="Rusch D."/>
            <person name="Podicherti R."/>
            <person name="Tsui H.-C.T."/>
            <person name="Winkler M.E."/>
        </authorList>
    </citation>
    <scope>NUCLEOTIDE SEQUENCE</scope>
</reference>
<protein>
    <recommendedName>
        <fullName evidence="1">GST N-terminal domain-containing protein</fullName>
    </recommendedName>
</protein>
<dbReference type="InterPro" id="IPR014025">
    <property type="entry name" value="Glutaredoxin_subgr"/>
</dbReference>
<dbReference type="GO" id="GO:0005737">
    <property type="term" value="C:cytoplasm"/>
    <property type="evidence" value="ECO:0007669"/>
    <property type="project" value="TreeGrafter"/>
</dbReference>
<dbReference type="PANTHER" id="PTHR45694">
    <property type="entry name" value="GLUTAREDOXIN 2"/>
    <property type="match status" value="1"/>
</dbReference>
<feature type="domain" description="GST N-terminal" evidence="1">
    <location>
        <begin position="1"/>
        <end position="77"/>
    </location>
</feature>
<dbReference type="GO" id="GO:0015038">
    <property type="term" value="F:glutathione disulfide oxidoreductase activity"/>
    <property type="evidence" value="ECO:0007669"/>
    <property type="project" value="TreeGrafter"/>
</dbReference>
<dbReference type="InterPro" id="IPR036249">
    <property type="entry name" value="Thioredoxin-like_sf"/>
</dbReference>
<dbReference type="Pfam" id="PF00462">
    <property type="entry name" value="Glutaredoxin"/>
    <property type="match status" value="1"/>
</dbReference>
<gene>
    <name evidence="2" type="ORF">METZ01_LOCUS224029</name>
</gene>
<name>A0A382G8Q1_9ZZZZ</name>
<dbReference type="InterPro" id="IPR002109">
    <property type="entry name" value="Glutaredoxin"/>
</dbReference>
<dbReference type="PANTHER" id="PTHR45694:SF18">
    <property type="entry name" value="GLUTAREDOXIN-1-RELATED"/>
    <property type="match status" value="1"/>
</dbReference>
<dbReference type="AlphaFoldDB" id="A0A382G8Q1"/>
<evidence type="ECO:0000313" key="2">
    <source>
        <dbReference type="EMBL" id="SVB71175.1"/>
    </source>
</evidence>
<dbReference type="PROSITE" id="PS50404">
    <property type="entry name" value="GST_NTER"/>
    <property type="match status" value="1"/>
</dbReference>
<proteinExistence type="predicted"/>
<sequence length="77" mass="8859">MKIIVYSTSWCPSCIYVRRLLSERGLEYEEINIDEKGWTRDDLFELTGGRTVPQIVIDEKPIGGYENLVQLDHAGDL</sequence>